<reference evidence="1 2" key="1">
    <citation type="submission" date="2014-07" db="EMBL/GenBank/DDBJ databases">
        <title>Expanding our view of genomic diversity in Candidatus Accumulibacter clades.</title>
        <authorList>
            <person name="Skennerton C.T."/>
            <person name="Barr J.J."/>
            <person name="Slater F.R."/>
            <person name="Bond P.L."/>
            <person name="Tyson G.W."/>
        </authorList>
    </citation>
    <scope>NUCLEOTIDE SEQUENCE [LARGE SCALE GENOMIC DNA]</scope>
    <source>
        <strain evidence="2">SK-01</strain>
    </source>
</reference>
<evidence type="ECO:0000313" key="2">
    <source>
        <dbReference type="Proteomes" id="UP000019812"/>
    </source>
</evidence>
<dbReference type="AlphaFoldDB" id="A0A084XWD7"/>
<dbReference type="STRING" id="1457154.CAPSK01_003719"/>
<dbReference type="Proteomes" id="UP000019812">
    <property type="component" value="Unassembled WGS sequence"/>
</dbReference>
<protein>
    <recommendedName>
        <fullName evidence="3">TIGR04255 family protein</fullName>
    </recommendedName>
</protein>
<sequence length="274" mass="30489">MSNHEQALGKWPNAPLALVLAQVRFDPEVDTEYKEVAARLKAALGERFPAMKAVRQVTFLFGNTPGPAMESKSNEGEVGRELRSDDNRRALRLQDGVMTYTTSLYEDSLHFLAEWRSMLDCLCATGGVKVQRLGLRYVDFIIPTAGKVPEDYFKDGFGHLTNVFGEIAQTAFMSHEYPRGTDGAMRVQFGRGFAPPSLPPDLDGSVQPPPALFGKYSEGQPSAVLDIDRWRVDSRRMLAEEIAGEFQRLRDDICTAFGRIITPEAEAEWSGQPV</sequence>
<evidence type="ECO:0008006" key="3">
    <source>
        <dbReference type="Google" id="ProtNLM"/>
    </source>
</evidence>
<dbReference type="RefSeq" id="WP_034928975.1">
    <property type="nucleotide sequence ID" value="NZ_JDSS02000037.1"/>
</dbReference>
<comment type="caution">
    <text evidence="1">The sequence shown here is derived from an EMBL/GenBank/DDBJ whole genome shotgun (WGS) entry which is preliminary data.</text>
</comment>
<dbReference type="EMBL" id="JDSS02000037">
    <property type="protein sequence ID" value="KFB66781.1"/>
    <property type="molecule type" value="Genomic_DNA"/>
</dbReference>
<dbReference type="NCBIfam" id="TIGR04255">
    <property type="entry name" value="sporadTIGR04255"/>
    <property type="match status" value="1"/>
</dbReference>
<dbReference type="InterPro" id="IPR026349">
    <property type="entry name" value="CHP04255"/>
</dbReference>
<organism evidence="1 2">
    <name type="scientific">Candidatus Accumulibacter vicinus</name>
    <dbReference type="NCBI Taxonomy" id="2954382"/>
    <lineage>
        <taxon>Bacteria</taxon>
        <taxon>Pseudomonadati</taxon>
        <taxon>Pseudomonadota</taxon>
        <taxon>Betaproteobacteria</taxon>
        <taxon>Candidatus Accumulibacter</taxon>
    </lineage>
</organism>
<proteinExistence type="predicted"/>
<name>A0A084XWD7_9PROT</name>
<evidence type="ECO:0000313" key="1">
    <source>
        <dbReference type="EMBL" id="KFB66781.1"/>
    </source>
</evidence>
<accession>A0A084XWD7</accession>
<gene>
    <name evidence="1" type="ORF">CAPSK01_003719</name>
</gene>